<evidence type="ECO:0000313" key="2">
    <source>
        <dbReference type="EMBL" id="MDT0684177.1"/>
    </source>
</evidence>
<dbReference type="InterPro" id="IPR009492">
    <property type="entry name" value="TniQ"/>
</dbReference>
<evidence type="ECO:0000313" key="3">
    <source>
        <dbReference type="Proteomes" id="UP001265259"/>
    </source>
</evidence>
<feature type="domain" description="TniQ" evidence="1">
    <location>
        <begin position="8"/>
        <end position="132"/>
    </location>
</feature>
<name>A0ABU3DM37_9RHOB</name>
<proteinExistence type="predicted"/>
<dbReference type="Pfam" id="PF06527">
    <property type="entry name" value="TniQ"/>
    <property type="match status" value="1"/>
</dbReference>
<evidence type="ECO:0000259" key="1">
    <source>
        <dbReference type="Pfam" id="PF06527"/>
    </source>
</evidence>
<dbReference type="EMBL" id="JAVRHL010000004">
    <property type="protein sequence ID" value="MDT0684177.1"/>
    <property type="molecule type" value="Genomic_DNA"/>
</dbReference>
<keyword evidence="3" id="KW-1185">Reference proteome</keyword>
<dbReference type="Proteomes" id="UP001265259">
    <property type="component" value="Unassembled WGS sequence"/>
</dbReference>
<comment type="caution">
    <text evidence="2">The sequence shown here is derived from an EMBL/GenBank/DDBJ whole genome shotgun (WGS) entry which is preliminary data.</text>
</comment>
<accession>A0ABU3DM37</accession>
<organism evidence="2 3">
    <name type="scientific">Tropicimonas omnivorans</name>
    <dbReference type="NCBI Taxonomy" id="3075590"/>
    <lineage>
        <taxon>Bacteria</taxon>
        <taxon>Pseudomonadati</taxon>
        <taxon>Pseudomonadota</taxon>
        <taxon>Alphaproteobacteria</taxon>
        <taxon>Rhodobacterales</taxon>
        <taxon>Roseobacteraceae</taxon>
        <taxon>Tropicimonas</taxon>
    </lineage>
</organism>
<sequence>MTMLWPMLRLDPEETLPSYADRLSMLHTGRGMERLLKDFGIHREHFVSGRPDAVAGLAEATGHALSNVQRNAIRVLQRGGEFRGEAISKSFLSPQAKRYCPACLEEDGGPTEWRFRVMWGFRNVQRCDRHGLWLSAAPESKATNLRVALNAGTVAAPETADADPPEYVSWLRERVHGQNAPEAPWMAEQTLEQVLVASEMLGGVLQFGHKVKLSKLSPTEAEEATDIGFTIYSEGPDAIEEALTTIRQTSPATAVQAGPLAYYGKLFDWLDNRSNAIDPGPIRDLLREHIVKHSAVEPGTKVLGVEVTDRRFHTLYSLSDAVGIDRMRLARLLKKLGEIPEEATEVESGNMVFDAATSVPLVEAFQTAVPLRDLPDYLGATMRQTEILYREGIVRPLIPRTGRGSVRHVVFARSHLVEMLEKIAGLPELQPSNEEELHPISYACQRGGGRFEHLFVDVLEGKIPAIRNPDKVGIGSILVEVRALLAAKSVA</sequence>
<gene>
    <name evidence="2" type="ORF">RM543_15940</name>
</gene>
<dbReference type="RefSeq" id="WP_311693424.1">
    <property type="nucleotide sequence ID" value="NZ_JAVRHL010000004.1"/>
</dbReference>
<reference evidence="2 3" key="1">
    <citation type="submission" date="2023-09" db="EMBL/GenBank/DDBJ databases">
        <authorList>
            <person name="Rey-Velasco X."/>
        </authorList>
    </citation>
    <scope>NUCLEOTIDE SEQUENCE [LARGE SCALE GENOMIC DNA]</scope>
    <source>
        <strain evidence="2 3">F158</strain>
    </source>
</reference>
<protein>
    <submittedName>
        <fullName evidence="2">TniQ family protein</fullName>
    </submittedName>
</protein>